<keyword evidence="6 8" id="KW-0408">Iron</keyword>
<evidence type="ECO:0000256" key="7">
    <source>
        <dbReference type="ARBA" id="ARBA00023033"/>
    </source>
</evidence>
<dbReference type="GO" id="GO:0016705">
    <property type="term" value="F:oxidoreductase activity, acting on paired donors, with incorporation or reduction of molecular oxygen"/>
    <property type="evidence" value="ECO:0007669"/>
    <property type="project" value="InterPro"/>
</dbReference>
<evidence type="ECO:0000256" key="8">
    <source>
        <dbReference type="PIRSR" id="PIRSR602403-1"/>
    </source>
</evidence>
<evidence type="ECO:0000256" key="3">
    <source>
        <dbReference type="ARBA" id="ARBA00022617"/>
    </source>
</evidence>
<protein>
    <submittedName>
        <fullName evidence="10">Cytochrome P450</fullName>
    </submittedName>
</protein>
<evidence type="ECO:0000256" key="5">
    <source>
        <dbReference type="ARBA" id="ARBA00023002"/>
    </source>
</evidence>
<comment type="cofactor">
    <cofactor evidence="1 8">
        <name>heme</name>
        <dbReference type="ChEBI" id="CHEBI:30413"/>
    </cofactor>
</comment>
<dbReference type="GO" id="GO:0005506">
    <property type="term" value="F:iron ion binding"/>
    <property type="evidence" value="ECO:0007669"/>
    <property type="project" value="InterPro"/>
</dbReference>
<dbReference type="GO" id="GO:0020037">
    <property type="term" value="F:heme binding"/>
    <property type="evidence" value="ECO:0007669"/>
    <property type="project" value="InterPro"/>
</dbReference>
<dbReference type="OrthoDB" id="9764248at2"/>
<keyword evidence="5 9" id="KW-0560">Oxidoreductase</keyword>
<feature type="binding site" description="axial binding residue" evidence="8">
    <location>
        <position position="434"/>
    </location>
    <ligand>
        <name>heme</name>
        <dbReference type="ChEBI" id="CHEBI:30413"/>
    </ligand>
    <ligandPart>
        <name>Fe</name>
        <dbReference type="ChEBI" id="CHEBI:18248"/>
    </ligandPart>
</feature>
<dbReference type="Proteomes" id="UP000567922">
    <property type="component" value="Unassembled WGS sequence"/>
</dbReference>
<evidence type="ECO:0000313" key="11">
    <source>
        <dbReference type="Proteomes" id="UP000567922"/>
    </source>
</evidence>
<comment type="caution">
    <text evidence="10">The sequence shown here is derived from an EMBL/GenBank/DDBJ whole genome shotgun (WGS) entry which is preliminary data.</text>
</comment>
<dbReference type="GO" id="GO:0004497">
    <property type="term" value="F:monooxygenase activity"/>
    <property type="evidence" value="ECO:0007669"/>
    <property type="project" value="UniProtKB-KW"/>
</dbReference>
<dbReference type="PRINTS" id="PR00465">
    <property type="entry name" value="EP450IV"/>
</dbReference>
<dbReference type="PRINTS" id="PR00385">
    <property type="entry name" value="P450"/>
</dbReference>
<dbReference type="InterPro" id="IPR001128">
    <property type="entry name" value="Cyt_P450"/>
</dbReference>
<evidence type="ECO:0000256" key="1">
    <source>
        <dbReference type="ARBA" id="ARBA00001971"/>
    </source>
</evidence>
<comment type="similarity">
    <text evidence="2 9">Belongs to the cytochrome P450 family.</text>
</comment>
<dbReference type="PANTHER" id="PTHR24286">
    <property type="entry name" value="CYTOCHROME P450 26"/>
    <property type="match status" value="1"/>
</dbReference>
<dbReference type="PROSITE" id="PS00086">
    <property type="entry name" value="CYTOCHROME_P450"/>
    <property type="match status" value="1"/>
</dbReference>
<evidence type="ECO:0000313" key="10">
    <source>
        <dbReference type="EMBL" id="MBB3036496.1"/>
    </source>
</evidence>
<organism evidence="10 11">
    <name type="scientific">Hoyosella altamirensis</name>
    <dbReference type="NCBI Taxonomy" id="616997"/>
    <lineage>
        <taxon>Bacteria</taxon>
        <taxon>Bacillati</taxon>
        <taxon>Actinomycetota</taxon>
        <taxon>Actinomycetes</taxon>
        <taxon>Mycobacteriales</taxon>
        <taxon>Hoyosellaceae</taxon>
        <taxon>Hoyosella</taxon>
    </lineage>
</organism>
<dbReference type="SUPFAM" id="SSF48264">
    <property type="entry name" value="Cytochrome P450"/>
    <property type="match status" value="1"/>
</dbReference>
<dbReference type="InterPro" id="IPR017972">
    <property type="entry name" value="Cyt_P450_CS"/>
</dbReference>
<dbReference type="Gene3D" id="1.10.630.10">
    <property type="entry name" value="Cytochrome P450"/>
    <property type="match status" value="1"/>
</dbReference>
<proteinExistence type="inferred from homology"/>
<dbReference type="InterPro" id="IPR036396">
    <property type="entry name" value="Cyt_P450_sf"/>
</dbReference>
<gene>
    <name evidence="10" type="ORF">FHU29_000930</name>
</gene>
<evidence type="ECO:0000256" key="4">
    <source>
        <dbReference type="ARBA" id="ARBA00022723"/>
    </source>
</evidence>
<reference evidence="10 11" key="1">
    <citation type="submission" date="2020-08" db="EMBL/GenBank/DDBJ databases">
        <title>Sequencing the genomes of 1000 actinobacteria strains.</title>
        <authorList>
            <person name="Klenk H.-P."/>
        </authorList>
    </citation>
    <scope>NUCLEOTIDE SEQUENCE [LARGE SCALE GENOMIC DNA]</scope>
    <source>
        <strain evidence="10 11">DSM 45258</strain>
    </source>
</reference>
<dbReference type="AlphaFoldDB" id="A0A839RK48"/>
<keyword evidence="7 9" id="KW-0503">Monooxygenase</keyword>
<dbReference type="InterPro" id="IPR002403">
    <property type="entry name" value="Cyt_P450_E_grp-IV"/>
</dbReference>
<keyword evidence="11" id="KW-1185">Reference proteome</keyword>
<evidence type="ECO:0000256" key="2">
    <source>
        <dbReference type="ARBA" id="ARBA00010617"/>
    </source>
</evidence>
<dbReference type="RefSeq" id="WP_064441608.1">
    <property type="nucleotide sequence ID" value="NZ_BDDI01000015.1"/>
</dbReference>
<dbReference type="EMBL" id="JACHWS010000001">
    <property type="protein sequence ID" value="MBB3036496.1"/>
    <property type="molecule type" value="Genomic_DNA"/>
</dbReference>
<sequence length="486" mass="54864">MSTLMNPKNIKHAVARHKPTIATLPGTRLLADTLEHHHRRAEPFATPPADSGLKPVLGDAGLPVLGHTFELMRLGPEYQLRRYNELGPVSWANIFGRRGVAIAGPEATQAVLVNRDNTYTQGGWRYLIDAFFHRGLMLLDADEHRYHRRIMQAAFTKERLEGYVSVADEVVDDQVWKFTRGGDVELYPTLKQLTLEVATRVFMDAGEKSDDVVAKLNDAFIASVRGGTAIVRYPVPGGRWARGLRGRRTLETYFREHLPAKRRENSRDLFAALCHATSEDGETFSDDDIVNHMIFLMMAAHDTATITATATAYHLAKHPEWQGKVRAEVAAHDGPVSPSYLDGLTTLDNVISESLRLVAPVPAFIRETTKDTEILGFYIPKGTFLLVDPWVNHLLPEYWTEPTRFDPERFAPHRREDKQHPFLFVPFGGGAHRCIGMKFGMLEVKTILHYLLRTYRLDLKPGYDVHWDTSSLPFPTDGLPITLTRI</sequence>
<dbReference type="PANTHER" id="PTHR24286:SF24">
    <property type="entry name" value="LANOSTEROL 14-ALPHA DEMETHYLASE"/>
    <property type="match status" value="1"/>
</dbReference>
<accession>A0A839RK48</accession>
<dbReference type="Pfam" id="PF00067">
    <property type="entry name" value="p450"/>
    <property type="match status" value="1"/>
</dbReference>
<keyword evidence="4 8" id="KW-0479">Metal-binding</keyword>
<keyword evidence="3 8" id="KW-0349">Heme</keyword>
<evidence type="ECO:0000256" key="6">
    <source>
        <dbReference type="ARBA" id="ARBA00023004"/>
    </source>
</evidence>
<evidence type="ECO:0000256" key="9">
    <source>
        <dbReference type="RuleBase" id="RU000461"/>
    </source>
</evidence>
<dbReference type="GO" id="GO:0016125">
    <property type="term" value="P:sterol metabolic process"/>
    <property type="evidence" value="ECO:0007669"/>
    <property type="project" value="TreeGrafter"/>
</dbReference>
<name>A0A839RK48_9ACTN</name>